<comment type="caution">
    <text evidence="1">The sequence shown here is derived from an EMBL/GenBank/DDBJ whole genome shotgun (WGS) entry which is preliminary data.</text>
</comment>
<dbReference type="Proteomes" id="UP000003174">
    <property type="component" value="Unassembled WGS sequence"/>
</dbReference>
<dbReference type="AlphaFoldDB" id="C0EU35"/>
<dbReference type="PROSITE" id="PS51257">
    <property type="entry name" value="PROKAR_LIPOPROTEIN"/>
    <property type="match status" value="1"/>
</dbReference>
<organism evidence="1 2">
    <name type="scientific">Anaerobutyricum hallii DSM 3353</name>
    <dbReference type="NCBI Taxonomy" id="411469"/>
    <lineage>
        <taxon>Bacteria</taxon>
        <taxon>Bacillati</taxon>
        <taxon>Bacillota</taxon>
        <taxon>Clostridia</taxon>
        <taxon>Lachnospirales</taxon>
        <taxon>Lachnospiraceae</taxon>
        <taxon>Anaerobutyricum</taxon>
    </lineage>
</organism>
<accession>C0EU35</accession>
<evidence type="ECO:0000313" key="1">
    <source>
        <dbReference type="EMBL" id="EEG37246.1"/>
    </source>
</evidence>
<evidence type="ECO:0000313" key="2">
    <source>
        <dbReference type="Proteomes" id="UP000003174"/>
    </source>
</evidence>
<gene>
    <name evidence="1" type="ORF">EUBHAL_00919</name>
</gene>
<reference evidence="1 2" key="2">
    <citation type="submission" date="2009-02" db="EMBL/GenBank/DDBJ databases">
        <title>Draft genome sequence of Eubacterium hallii (DSM 3353).</title>
        <authorList>
            <person name="Sudarsanam P."/>
            <person name="Ley R."/>
            <person name="Guruge J."/>
            <person name="Turnbaugh P.J."/>
            <person name="Mahowald M."/>
            <person name="Liep D."/>
            <person name="Gordon J."/>
        </authorList>
    </citation>
    <scope>NUCLEOTIDE SEQUENCE [LARGE SCALE GENOMIC DNA]</scope>
    <source>
        <strain evidence="1 2">DSM 3353</strain>
    </source>
</reference>
<name>C0EU35_9FIRM</name>
<reference evidence="1 2" key="1">
    <citation type="submission" date="2009-01" db="EMBL/GenBank/DDBJ databases">
        <authorList>
            <person name="Fulton L."/>
            <person name="Clifton S."/>
            <person name="Fulton B."/>
            <person name="Xu J."/>
            <person name="Minx P."/>
            <person name="Pepin K.H."/>
            <person name="Johnson M."/>
            <person name="Bhonagiri V."/>
            <person name="Nash W.E."/>
            <person name="Mardis E.R."/>
            <person name="Wilson R.K."/>
        </authorList>
    </citation>
    <scope>NUCLEOTIDE SEQUENCE [LARGE SCALE GENOMIC DNA]</scope>
    <source>
        <strain evidence="1 2">DSM 3353</strain>
    </source>
</reference>
<proteinExistence type="predicted"/>
<protein>
    <submittedName>
        <fullName evidence="1">Uncharacterized protein</fullName>
    </submittedName>
</protein>
<sequence>MKWISHSRDEIKKGTICKRERIHICGLGASVGCERLSEHSTRRDESHRYGFFLFQSSSVLLFS</sequence>
<dbReference type="EMBL" id="ACEP01000047">
    <property type="protein sequence ID" value="EEG37246.1"/>
    <property type="molecule type" value="Genomic_DNA"/>
</dbReference>